<organism evidence="2 3">
    <name type="scientific">Pleurodeles waltl</name>
    <name type="common">Iberian ribbed newt</name>
    <dbReference type="NCBI Taxonomy" id="8319"/>
    <lineage>
        <taxon>Eukaryota</taxon>
        <taxon>Metazoa</taxon>
        <taxon>Chordata</taxon>
        <taxon>Craniata</taxon>
        <taxon>Vertebrata</taxon>
        <taxon>Euteleostomi</taxon>
        <taxon>Amphibia</taxon>
        <taxon>Batrachia</taxon>
        <taxon>Caudata</taxon>
        <taxon>Salamandroidea</taxon>
        <taxon>Salamandridae</taxon>
        <taxon>Pleurodelinae</taxon>
        <taxon>Pleurodeles</taxon>
    </lineage>
</organism>
<dbReference type="AlphaFoldDB" id="A0AAV7SPV3"/>
<reference evidence="2" key="1">
    <citation type="journal article" date="2022" name="bioRxiv">
        <title>Sequencing and chromosome-scale assembly of the giantPleurodeles waltlgenome.</title>
        <authorList>
            <person name="Brown T."/>
            <person name="Elewa A."/>
            <person name="Iarovenko S."/>
            <person name="Subramanian E."/>
            <person name="Araus A.J."/>
            <person name="Petzold A."/>
            <person name="Susuki M."/>
            <person name="Suzuki K.-i.T."/>
            <person name="Hayashi T."/>
            <person name="Toyoda A."/>
            <person name="Oliveira C."/>
            <person name="Osipova E."/>
            <person name="Leigh N.D."/>
            <person name="Simon A."/>
            <person name="Yun M.H."/>
        </authorList>
    </citation>
    <scope>NUCLEOTIDE SEQUENCE</scope>
    <source>
        <strain evidence="2">20211129_DDA</strain>
        <tissue evidence="2">Liver</tissue>
    </source>
</reference>
<dbReference type="EMBL" id="JANPWB010000008">
    <property type="protein sequence ID" value="KAJ1166132.1"/>
    <property type="molecule type" value="Genomic_DNA"/>
</dbReference>
<dbReference type="Proteomes" id="UP001066276">
    <property type="component" value="Chromosome 4_2"/>
</dbReference>
<feature type="region of interest" description="Disordered" evidence="1">
    <location>
        <begin position="1"/>
        <end position="35"/>
    </location>
</feature>
<sequence>MNSRAPALRGNEPWGPSGRGGGRACTPQEKGAGSAMLAAPGGISCRWYSGLAAAKVGREGEGASWWQPAWREEPPPAPSPDLGGTAREASNRAPAPAGQVCGGRLGGSVPLSATPLRRAVPRVQRQDGGGCGAGACCCRSRRTAWVLILGCYGDSDVAAGSITLGTSDGGGRHLLAGLSPRCLGPPRGSRALQPDPCLGGGRPGHGVGLAAKRTSGIRGWTLDAEGRGHALRLLNAGAPPTGEGFVLTTGARGPRASVRR</sequence>
<evidence type="ECO:0000256" key="1">
    <source>
        <dbReference type="SAM" id="MobiDB-lite"/>
    </source>
</evidence>
<gene>
    <name evidence="2" type="ORF">NDU88_006541</name>
</gene>
<comment type="caution">
    <text evidence="2">The sequence shown here is derived from an EMBL/GenBank/DDBJ whole genome shotgun (WGS) entry which is preliminary data.</text>
</comment>
<feature type="region of interest" description="Disordered" evidence="1">
    <location>
        <begin position="67"/>
        <end position="101"/>
    </location>
</feature>
<protein>
    <submittedName>
        <fullName evidence="2">Uncharacterized protein</fullName>
    </submittedName>
</protein>
<accession>A0AAV7SPV3</accession>
<proteinExistence type="predicted"/>
<evidence type="ECO:0000313" key="2">
    <source>
        <dbReference type="EMBL" id="KAJ1166132.1"/>
    </source>
</evidence>
<name>A0AAV7SPV3_PLEWA</name>
<evidence type="ECO:0000313" key="3">
    <source>
        <dbReference type="Proteomes" id="UP001066276"/>
    </source>
</evidence>
<keyword evidence="3" id="KW-1185">Reference proteome</keyword>